<name>A0A0A9C8P7_ARUDO</name>
<dbReference type="EMBL" id="GBRH01230003">
    <property type="protein sequence ID" value="JAD67892.1"/>
    <property type="molecule type" value="Transcribed_RNA"/>
</dbReference>
<reference evidence="1" key="1">
    <citation type="submission" date="2014-09" db="EMBL/GenBank/DDBJ databases">
        <authorList>
            <person name="Magalhaes I.L.F."/>
            <person name="Oliveira U."/>
            <person name="Santos F.R."/>
            <person name="Vidigal T.H.D.A."/>
            <person name="Brescovit A.D."/>
            <person name="Santos A.J."/>
        </authorList>
    </citation>
    <scope>NUCLEOTIDE SEQUENCE</scope>
    <source>
        <tissue evidence="1">Shoot tissue taken approximately 20 cm above the soil surface</tissue>
    </source>
</reference>
<evidence type="ECO:0000313" key="1">
    <source>
        <dbReference type="EMBL" id="JAD67892.1"/>
    </source>
</evidence>
<proteinExistence type="predicted"/>
<organism evidence="1">
    <name type="scientific">Arundo donax</name>
    <name type="common">Giant reed</name>
    <name type="synonym">Donax arundinaceus</name>
    <dbReference type="NCBI Taxonomy" id="35708"/>
    <lineage>
        <taxon>Eukaryota</taxon>
        <taxon>Viridiplantae</taxon>
        <taxon>Streptophyta</taxon>
        <taxon>Embryophyta</taxon>
        <taxon>Tracheophyta</taxon>
        <taxon>Spermatophyta</taxon>
        <taxon>Magnoliopsida</taxon>
        <taxon>Liliopsida</taxon>
        <taxon>Poales</taxon>
        <taxon>Poaceae</taxon>
        <taxon>PACMAD clade</taxon>
        <taxon>Arundinoideae</taxon>
        <taxon>Arundineae</taxon>
        <taxon>Arundo</taxon>
    </lineage>
</organism>
<protein>
    <submittedName>
        <fullName evidence="1">Uncharacterized protein</fullName>
    </submittedName>
</protein>
<reference evidence="1" key="2">
    <citation type="journal article" date="2015" name="Data Brief">
        <title>Shoot transcriptome of the giant reed, Arundo donax.</title>
        <authorList>
            <person name="Barrero R.A."/>
            <person name="Guerrero F.D."/>
            <person name="Moolhuijzen P."/>
            <person name="Goolsby J.A."/>
            <person name="Tidwell J."/>
            <person name="Bellgard S.E."/>
            <person name="Bellgard M.I."/>
        </authorList>
    </citation>
    <scope>NUCLEOTIDE SEQUENCE</scope>
    <source>
        <tissue evidence="1">Shoot tissue taken approximately 20 cm above the soil surface</tissue>
    </source>
</reference>
<sequence>MIFNFPNIYFYYMEVFAHLMQRVGIITEIGMNMNALDFLNSLHAFQTIKDYPSKLKI</sequence>
<dbReference type="AlphaFoldDB" id="A0A0A9C8P7"/>
<accession>A0A0A9C8P7</accession>